<evidence type="ECO:0000313" key="2">
    <source>
        <dbReference type="Proteomes" id="UP000054877"/>
    </source>
</evidence>
<dbReference type="RefSeq" id="WP_058482747.1">
    <property type="nucleotide sequence ID" value="NZ_CAAAII010000002.1"/>
</dbReference>
<reference evidence="1 2" key="1">
    <citation type="submission" date="2015-11" db="EMBL/GenBank/DDBJ databases">
        <title>Genomic analysis of 38 Legionella species identifies large and diverse effector repertoires.</title>
        <authorList>
            <person name="Burstein D."/>
            <person name="Amaro F."/>
            <person name="Zusman T."/>
            <person name="Lifshitz Z."/>
            <person name="Cohen O."/>
            <person name="Gilbert J.A."/>
            <person name="Pupko T."/>
            <person name="Shuman H.A."/>
            <person name="Segal G."/>
        </authorList>
    </citation>
    <scope>NUCLEOTIDE SEQUENCE [LARGE SCALE GENOMIC DNA]</scope>
    <source>
        <strain evidence="1 2">Mt.St.Helens-9</strain>
    </source>
</reference>
<dbReference type="EMBL" id="LNYX01000012">
    <property type="protein sequence ID" value="KTD64633.1"/>
    <property type="molecule type" value="Genomic_DNA"/>
</dbReference>
<keyword evidence="2" id="KW-1185">Reference proteome</keyword>
<gene>
    <name evidence="1" type="ORF">Lspi_0800</name>
</gene>
<accession>A0A0W0Z694</accession>
<sequence>MRKINQCLNRQILEICQKSVQLDTLNALLHSYLKPHLRDHCRAGSFNKGCLVVITTNPAFATELRYELPDIRDKLRREAGLYQLSSIQIKIIDMQETWLKPQKPTNQPALSPQARQAILMAGDLCHYPPLKKALANLGSKRLLD</sequence>
<dbReference type="Proteomes" id="UP000054877">
    <property type="component" value="Unassembled WGS sequence"/>
</dbReference>
<organism evidence="1 2">
    <name type="scientific">Legionella spiritensis</name>
    <dbReference type="NCBI Taxonomy" id="452"/>
    <lineage>
        <taxon>Bacteria</taxon>
        <taxon>Pseudomonadati</taxon>
        <taxon>Pseudomonadota</taxon>
        <taxon>Gammaproteobacteria</taxon>
        <taxon>Legionellales</taxon>
        <taxon>Legionellaceae</taxon>
        <taxon>Legionella</taxon>
    </lineage>
</organism>
<dbReference type="AlphaFoldDB" id="A0A0W0Z694"/>
<name>A0A0W0Z694_LEGSP</name>
<dbReference type="PATRIC" id="fig|452.5.peg.878"/>
<proteinExistence type="predicted"/>
<dbReference type="STRING" id="452.Lspi_0800"/>
<dbReference type="Pfam" id="PF05258">
    <property type="entry name" value="DciA"/>
    <property type="match status" value="1"/>
</dbReference>
<comment type="caution">
    <text evidence="1">The sequence shown here is derived from an EMBL/GenBank/DDBJ whole genome shotgun (WGS) entry which is preliminary data.</text>
</comment>
<evidence type="ECO:0008006" key="3">
    <source>
        <dbReference type="Google" id="ProtNLM"/>
    </source>
</evidence>
<protein>
    <recommendedName>
        <fullName evidence="3">DUF721 domain-containing protein</fullName>
    </recommendedName>
</protein>
<dbReference type="InterPro" id="IPR007922">
    <property type="entry name" value="DciA-like"/>
</dbReference>
<dbReference type="OrthoDB" id="5660016at2"/>
<evidence type="ECO:0000313" key="1">
    <source>
        <dbReference type="EMBL" id="KTD64633.1"/>
    </source>
</evidence>